<dbReference type="Proteomes" id="UP000184314">
    <property type="component" value="Unassembled WGS sequence"/>
</dbReference>
<gene>
    <name evidence="1" type="ORF">SAMN04488007_2421</name>
</gene>
<evidence type="ECO:0000313" key="2">
    <source>
        <dbReference type="Proteomes" id="UP000184314"/>
    </source>
</evidence>
<dbReference type="EMBL" id="FQZX01000002">
    <property type="protein sequence ID" value="SHK22220.1"/>
    <property type="molecule type" value="Genomic_DNA"/>
</dbReference>
<dbReference type="RefSeq" id="WP_073244479.1">
    <property type="nucleotide sequence ID" value="NZ_FQZX01000002.1"/>
</dbReference>
<sequence>MIIASGSLVLTSEYFKILIDKIHDEFIKKHGLKQLPKTFQLYGYGAFDENKPSLKSDFEALGSEFINGKYLYDKFRDFEKGKPLIKLNQYYKTIILLFLGYKDYGTFLAEHKPSEDEHEKQLTLLKSNDEDITYYYINYYFGEDNTILKGQSIISKNWKKIQHIFMYPLEDGTMREYYSHGNIKRQGDTLTIKTNTLSGDRYIDGASEIYYLGHRAPSNINYLIGTYCTFDLFTNTVAGRAILEKCESKQEMEQKSKDPNIPPYIAMEIRNKRIVNPSVVPRHALELSSNSPYASLYGKIPGTYNVTFDFADGFKEKLKFKILPSNYEIVTLTENVYIEKDRIELLNKGSVINFRFNFSGIIALERVNIYFKSYYLKNNSRNQEGVFSGIDNENRLVNGSLNVDFTEA</sequence>
<organism evidence="1 2">
    <name type="scientific">Maribacter aquivivus</name>
    <dbReference type="NCBI Taxonomy" id="228958"/>
    <lineage>
        <taxon>Bacteria</taxon>
        <taxon>Pseudomonadati</taxon>
        <taxon>Bacteroidota</taxon>
        <taxon>Flavobacteriia</taxon>
        <taxon>Flavobacteriales</taxon>
        <taxon>Flavobacteriaceae</taxon>
        <taxon>Maribacter</taxon>
    </lineage>
</organism>
<protein>
    <submittedName>
        <fullName evidence="1">Uncharacterized protein</fullName>
    </submittedName>
</protein>
<dbReference type="OrthoDB" id="974318at2"/>
<dbReference type="AlphaFoldDB" id="A0A1M6QQ46"/>
<keyword evidence="2" id="KW-1185">Reference proteome</keyword>
<proteinExistence type="predicted"/>
<reference evidence="2" key="1">
    <citation type="submission" date="2016-11" db="EMBL/GenBank/DDBJ databases">
        <authorList>
            <person name="Varghese N."/>
            <person name="Submissions S."/>
        </authorList>
    </citation>
    <scope>NUCLEOTIDE SEQUENCE [LARGE SCALE GENOMIC DNA]</scope>
    <source>
        <strain evidence="2">DSM 16478</strain>
    </source>
</reference>
<name>A0A1M6QQ46_9FLAO</name>
<accession>A0A1M6QQ46</accession>
<evidence type="ECO:0000313" key="1">
    <source>
        <dbReference type="EMBL" id="SHK22220.1"/>
    </source>
</evidence>